<dbReference type="AlphaFoldDB" id="A0A813J9H5"/>
<dbReference type="EMBL" id="CAJNNW010025299">
    <property type="protein sequence ID" value="CAE8676784.1"/>
    <property type="molecule type" value="Genomic_DNA"/>
</dbReference>
<dbReference type="Proteomes" id="UP000626109">
    <property type="component" value="Unassembled WGS sequence"/>
</dbReference>
<evidence type="ECO:0000313" key="3">
    <source>
        <dbReference type="Proteomes" id="UP000626109"/>
    </source>
</evidence>
<feature type="domain" description="SET" evidence="1">
    <location>
        <begin position="11"/>
        <end position="218"/>
    </location>
</feature>
<proteinExistence type="predicted"/>
<dbReference type="InterPro" id="IPR046341">
    <property type="entry name" value="SET_dom_sf"/>
</dbReference>
<evidence type="ECO:0000313" key="2">
    <source>
        <dbReference type="EMBL" id="CAE8676784.1"/>
    </source>
</evidence>
<sequence>MPVFEELVGSWNVVPRDTGGPGGWILCAKAAATAGEVLLCERALVVSSADASSENKVLFAELAELERRRALGGSVALGVHAAACCALRSLGSEAVRGAVLCQCQHAASDLPEAAAVYKQLLKSGLLPQVGSFSAAEYAKLLSVVQLNSFHFEPLEVPGAASEEQGPGKAMFQVCRLMNHSCAPNVDFQIRWGEEGVATLRLAAQRDVAAGEELNISYLSSAPGEALGEARSVRRKRLREVWGFDCACERCLAEAGEPENGSSRASTPSLSGLEW</sequence>
<evidence type="ECO:0000259" key="1">
    <source>
        <dbReference type="PROSITE" id="PS50280"/>
    </source>
</evidence>
<dbReference type="PANTHER" id="PTHR12197">
    <property type="entry name" value="HISTONE-LYSINE N-METHYLTRANSFERASE SMYD"/>
    <property type="match status" value="1"/>
</dbReference>
<dbReference type="Gene3D" id="2.170.270.10">
    <property type="entry name" value="SET domain"/>
    <property type="match status" value="1"/>
</dbReference>
<dbReference type="PROSITE" id="PS50280">
    <property type="entry name" value="SET"/>
    <property type="match status" value="1"/>
</dbReference>
<dbReference type="CDD" id="cd20071">
    <property type="entry name" value="SET_SMYD"/>
    <property type="match status" value="1"/>
</dbReference>
<protein>
    <recommendedName>
        <fullName evidence="1">SET domain-containing protein</fullName>
    </recommendedName>
</protein>
<dbReference type="SUPFAM" id="SSF82199">
    <property type="entry name" value="SET domain"/>
    <property type="match status" value="1"/>
</dbReference>
<gene>
    <name evidence="2" type="ORF">PGLA2088_LOCUS20030</name>
</gene>
<dbReference type="Pfam" id="PF00856">
    <property type="entry name" value="SET"/>
    <property type="match status" value="1"/>
</dbReference>
<organism evidence="2 3">
    <name type="scientific">Polarella glacialis</name>
    <name type="common">Dinoflagellate</name>
    <dbReference type="NCBI Taxonomy" id="89957"/>
    <lineage>
        <taxon>Eukaryota</taxon>
        <taxon>Sar</taxon>
        <taxon>Alveolata</taxon>
        <taxon>Dinophyceae</taxon>
        <taxon>Suessiales</taxon>
        <taxon>Suessiaceae</taxon>
        <taxon>Polarella</taxon>
    </lineage>
</organism>
<reference evidence="2" key="1">
    <citation type="submission" date="2021-02" db="EMBL/GenBank/DDBJ databases">
        <authorList>
            <person name="Dougan E. K."/>
            <person name="Rhodes N."/>
            <person name="Thang M."/>
            <person name="Chan C."/>
        </authorList>
    </citation>
    <scope>NUCLEOTIDE SEQUENCE</scope>
</reference>
<comment type="caution">
    <text evidence="2">The sequence shown here is derived from an EMBL/GenBank/DDBJ whole genome shotgun (WGS) entry which is preliminary data.</text>
</comment>
<dbReference type="InterPro" id="IPR050869">
    <property type="entry name" value="H3K4_H4K5_MeTrfase"/>
</dbReference>
<name>A0A813J9H5_POLGL</name>
<accession>A0A813J9H5</accession>
<dbReference type="InterPro" id="IPR001214">
    <property type="entry name" value="SET_dom"/>
</dbReference>